<dbReference type="PROSITE" id="PS51318">
    <property type="entry name" value="TAT"/>
    <property type="match status" value="1"/>
</dbReference>
<dbReference type="InterPro" id="IPR006311">
    <property type="entry name" value="TAT_signal"/>
</dbReference>
<dbReference type="InterPro" id="IPR050490">
    <property type="entry name" value="Bact_solute-bd_prot1"/>
</dbReference>
<evidence type="ECO:0000256" key="4">
    <source>
        <dbReference type="ARBA" id="ARBA00022729"/>
    </source>
</evidence>
<keyword evidence="6" id="KW-0472">Membrane</keyword>
<organism evidence="10 11">
    <name type="scientific">Labrys monachus</name>
    <dbReference type="NCBI Taxonomy" id="217067"/>
    <lineage>
        <taxon>Bacteria</taxon>
        <taxon>Pseudomonadati</taxon>
        <taxon>Pseudomonadota</taxon>
        <taxon>Alphaproteobacteria</taxon>
        <taxon>Hyphomicrobiales</taxon>
        <taxon>Xanthobacteraceae</taxon>
        <taxon>Labrys</taxon>
    </lineage>
</organism>
<dbReference type="Pfam" id="PF01547">
    <property type="entry name" value="SBP_bac_1"/>
    <property type="match status" value="1"/>
</dbReference>
<evidence type="ECO:0000256" key="8">
    <source>
        <dbReference type="ARBA" id="ARBA00023288"/>
    </source>
</evidence>
<name>A0ABU0FR24_9HYPH</name>
<proteinExistence type="inferred from homology"/>
<keyword evidence="8" id="KW-0449">Lipoprotein</keyword>
<evidence type="ECO:0000256" key="3">
    <source>
        <dbReference type="ARBA" id="ARBA00022475"/>
    </source>
</evidence>
<evidence type="ECO:0000256" key="2">
    <source>
        <dbReference type="ARBA" id="ARBA00008520"/>
    </source>
</evidence>
<dbReference type="PANTHER" id="PTHR43649:SF33">
    <property type="entry name" value="POLYGALACTURONAN_RHAMNOGALACTURONAN-BINDING PROTEIN YTCQ"/>
    <property type="match status" value="1"/>
</dbReference>
<evidence type="ECO:0000256" key="5">
    <source>
        <dbReference type="ARBA" id="ARBA00022764"/>
    </source>
</evidence>
<evidence type="ECO:0000256" key="9">
    <source>
        <dbReference type="SAM" id="SignalP"/>
    </source>
</evidence>
<evidence type="ECO:0000256" key="7">
    <source>
        <dbReference type="ARBA" id="ARBA00023139"/>
    </source>
</evidence>
<dbReference type="RefSeq" id="WP_307436922.1">
    <property type="nucleotide sequence ID" value="NZ_JAUSVK010000001.1"/>
</dbReference>
<reference evidence="10 11" key="1">
    <citation type="submission" date="2023-07" db="EMBL/GenBank/DDBJ databases">
        <title>Genomic Encyclopedia of Type Strains, Phase IV (KMG-IV): sequencing the most valuable type-strain genomes for metagenomic binning, comparative biology and taxonomic classification.</title>
        <authorList>
            <person name="Goeker M."/>
        </authorList>
    </citation>
    <scope>NUCLEOTIDE SEQUENCE [LARGE SCALE GENOMIC DNA]</scope>
    <source>
        <strain evidence="10 11">DSM 5896</strain>
    </source>
</reference>
<feature type="signal peptide" evidence="9">
    <location>
        <begin position="1"/>
        <end position="30"/>
    </location>
</feature>
<keyword evidence="4 9" id="KW-0732">Signal</keyword>
<comment type="subcellular location">
    <subcellularLocation>
        <location evidence="1">Periplasm</location>
    </subcellularLocation>
</comment>
<dbReference type="PANTHER" id="PTHR43649">
    <property type="entry name" value="ARABINOSE-BINDING PROTEIN-RELATED"/>
    <property type="match status" value="1"/>
</dbReference>
<evidence type="ECO:0000313" key="10">
    <source>
        <dbReference type="EMBL" id="MDQ0396513.1"/>
    </source>
</evidence>
<keyword evidence="5" id="KW-0574">Periplasm</keyword>
<evidence type="ECO:0000313" key="11">
    <source>
        <dbReference type="Proteomes" id="UP001237448"/>
    </source>
</evidence>
<protein>
    <submittedName>
        <fullName evidence="10">Raffinose/stachyose/melibiose transport system substrate-binding protein</fullName>
    </submittedName>
</protein>
<dbReference type="EMBL" id="JAUSVK010000001">
    <property type="protein sequence ID" value="MDQ0396513.1"/>
    <property type="molecule type" value="Genomic_DNA"/>
</dbReference>
<evidence type="ECO:0000256" key="1">
    <source>
        <dbReference type="ARBA" id="ARBA00004418"/>
    </source>
</evidence>
<accession>A0ABU0FR24</accession>
<comment type="caution">
    <text evidence="10">The sequence shown here is derived from an EMBL/GenBank/DDBJ whole genome shotgun (WGS) entry which is preliminary data.</text>
</comment>
<keyword evidence="3" id="KW-1003">Cell membrane</keyword>
<keyword evidence="11" id="KW-1185">Reference proteome</keyword>
<dbReference type="Gene3D" id="3.40.190.10">
    <property type="entry name" value="Periplasmic binding protein-like II"/>
    <property type="match status" value="2"/>
</dbReference>
<evidence type="ECO:0000256" key="6">
    <source>
        <dbReference type="ARBA" id="ARBA00023136"/>
    </source>
</evidence>
<dbReference type="Proteomes" id="UP001237448">
    <property type="component" value="Unassembled WGS sequence"/>
</dbReference>
<comment type="similarity">
    <text evidence="2">Belongs to the bacterial solute-binding protein 1 family.</text>
</comment>
<sequence>MTRIKGLRRLVGLAAAALLGTGLAAPSAQAQQKEVTVWSWFIQSTMQKSIAAFEKQHPDVKVNYTYYNYSPEYITALKAAAASGSLPDVIGLQPGSLTQQYRDDLAPVNDLAAKAWGAGWADKVFPVNRKQMLMGNPQGDENYYIVPQESQVLCIWYNRKLFETLKLGVPKTYDELKAAAKALTAGGYIPMFQGAADGWQNENVFLMLANQFSAGIVDKAQAGTAKWTSPELVSAMKAWKGLFDDGIFQQGALGAHAYPTGAQLFAQARVGMMALGSWWMQESKFPPPLSQYIQNMDGFDFFYLPAVAGAPGASPPVGGIDIGYGLTKNGARNPAAWTFLASLTNGEALQEALNDLNDLPAFAGHEPKGDVSDHVKAMSARFMTDLPKAENQRFAQPAVAEALDNALAGVADGSLQPEAALAAVQAATDKALGK</sequence>
<dbReference type="SUPFAM" id="SSF53850">
    <property type="entry name" value="Periplasmic binding protein-like II"/>
    <property type="match status" value="1"/>
</dbReference>
<dbReference type="InterPro" id="IPR006059">
    <property type="entry name" value="SBP"/>
</dbReference>
<keyword evidence="7" id="KW-0564">Palmitate</keyword>
<gene>
    <name evidence="10" type="ORF">J3R73_006305</name>
</gene>
<feature type="chain" id="PRO_5046156611" evidence="9">
    <location>
        <begin position="31"/>
        <end position="434"/>
    </location>
</feature>